<evidence type="ECO:0000259" key="1">
    <source>
        <dbReference type="Pfam" id="PF01521"/>
    </source>
</evidence>
<dbReference type="KEGG" id="pste:PSTEL_11365"/>
<gene>
    <name evidence="2" type="ORF">PSTEL_11365</name>
</gene>
<proteinExistence type="predicted"/>
<dbReference type="Proteomes" id="UP000029507">
    <property type="component" value="Chromosome"/>
</dbReference>
<evidence type="ECO:0000313" key="2">
    <source>
        <dbReference type="EMBL" id="AIQ63591.1"/>
    </source>
</evidence>
<dbReference type="SUPFAM" id="SSF89360">
    <property type="entry name" value="HesB-like domain"/>
    <property type="match status" value="1"/>
</dbReference>
<dbReference type="EMBL" id="CP009286">
    <property type="protein sequence ID" value="AIQ63591.1"/>
    <property type="molecule type" value="Genomic_DNA"/>
</dbReference>
<dbReference type="InterPro" id="IPR000361">
    <property type="entry name" value="ATAP_core_dom"/>
</dbReference>
<evidence type="ECO:0000313" key="3">
    <source>
        <dbReference type="Proteomes" id="UP000029507"/>
    </source>
</evidence>
<dbReference type="HOGENOM" id="CLU_159138_0_0_9"/>
<dbReference type="InterPro" id="IPR035903">
    <property type="entry name" value="HesB-like_dom_sf"/>
</dbReference>
<sequence length="107" mass="12095">MRVEYDVLTGEKLRQSLKSAPAYIKLVNEAEGCSAGGVFTLHLLSEPSPTDVRVESPDFDFLVDRQEQILFDDVMRLQADETFPSYRLSSDSMLFSNHVVVKDKRPA</sequence>
<protein>
    <recommendedName>
        <fullName evidence="1">Core domain-containing protein</fullName>
    </recommendedName>
</protein>
<keyword evidence="3" id="KW-1185">Reference proteome</keyword>
<name>A0A089LPX2_9BACL</name>
<organism evidence="2 3">
    <name type="scientific">Paenibacillus stellifer</name>
    <dbReference type="NCBI Taxonomy" id="169760"/>
    <lineage>
        <taxon>Bacteria</taxon>
        <taxon>Bacillati</taxon>
        <taxon>Bacillota</taxon>
        <taxon>Bacilli</taxon>
        <taxon>Bacillales</taxon>
        <taxon>Paenibacillaceae</taxon>
        <taxon>Paenibacillus</taxon>
    </lineage>
</organism>
<feature type="domain" description="Core" evidence="1">
    <location>
        <begin position="11"/>
        <end position="102"/>
    </location>
</feature>
<dbReference type="Gene3D" id="2.60.300.12">
    <property type="entry name" value="HesB-like domain"/>
    <property type="match status" value="1"/>
</dbReference>
<dbReference type="STRING" id="169760.PSTEL_11365"/>
<dbReference type="Pfam" id="PF01521">
    <property type="entry name" value="Fe-S_biosyn"/>
    <property type="match status" value="1"/>
</dbReference>
<dbReference type="AlphaFoldDB" id="A0A089LPX2"/>
<accession>A0A089LPX2</accession>
<reference evidence="2 3" key="1">
    <citation type="submission" date="2014-08" db="EMBL/GenBank/DDBJ databases">
        <title>Comparative genomics of the Paenibacillus odorifer group.</title>
        <authorList>
            <person name="den Bakker H.C."/>
            <person name="Tsai Y.-C."/>
            <person name="Martin N."/>
            <person name="Korlach J."/>
            <person name="Wiedmann M."/>
        </authorList>
    </citation>
    <scope>NUCLEOTIDE SEQUENCE [LARGE SCALE GENOMIC DNA]</scope>
    <source>
        <strain evidence="2 3">DSM 14472</strain>
    </source>
</reference>
<dbReference type="OrthoDB" id="2361087at2"/>
<dbReference type="RefSeq" id="WP_038695238.1">
    <property type="nucleotide sequence ID" value="NZ_CP009286.1"/>
</dbReference>